<name>A0A9P5XSL1_9AGAR</name>
<dbReference type="InterPro" id="IPR029458">
    <property type="entry name" value="Ras-bd_By2"/>
</dbReference>
<evidence type="ECO:0000256" key="2">
    <source>
        <dbReference type="ARBA" id="ARBA00022777"/>
    </source>
</evidence>
<keyword evidence="5" id="KW-1185">Reference proteome</keyword>
<sequence length="117" mass="12976">MSPSRIPTVCVVVSSNAEQYRVVDVTGAPNGSSIRERILSKLRIPDDRHANFSIYQSEIGCFGMGSALTNTRLFELCRDYGDSSGSLKFFVSTYPDRPSSQVDQVVFSPTYYSNGLY</sequence>
<accession>A0A9P5XSL1</accession>
<proteinExistence type="predicted"/>
<evidence type="ECO:0000256" key="1">
    <source>
        <dbReference type="ARBA" id="ARBA00022679"/>
    </source>
</evidence>
<organism evidence="4 5">
    <name type="scientific">Collybia nuda</name>
    <dbReference type="NCBI Taxonomy" id="64659"/>
    <lineage>
        <taxon>Eukaryota</taxon>
        <taxon>Fungi</taxon>
        <taxon>Dikarya</taxon>
        <taxon>Basidiomycota</taxon>
        <taxon>Agaricomycotina</taxon>
        <taxon>Agaricomycetes</taxon>
        <taxon>Agaricomycetidae</taxon>
        <taxon>Agaricales</taxon>
        <taxon>Tricholomatineae</taxon>
        <taxon>Clitocybaceae</taxon>
        <taxon>Collybia</taxon>
    </lineage>
</organism>
<dbReference type="EMBL" id="MU150445">
    <property type="protein sequence ID" value="KAF9456229.1"/>
    <property type="molecule type" value="Genomic_DNA"/>
</dbReference>
<feature type="domain" description="Ras-binding" evidence="3">
    <location>
        <begin position="12"/>
        <end position="83"/>
    </location>
</feature>
<keyword evidence="1" id="KW-0808">Transferase</keyword>
<dbReference type="Pfam" id="PF14847">
    <property type="entry name" value="Ras_bdg_2"/>
    <property type="match status" value="1"/>
</dbReference>
<comment type="caution">
    <text evidence="4">The sequence shown here is derived from an EMBL/GenBank/DDBJ whole genome shotgun (WGS) entry which is preliminary data.</text>
</comment>
<dbReference type="Proteomes" id="UP000807353">
    <property type="component" value="Unassembled WGS sequence"/>
</dbReference>
<reference evidence="4" key="1">
    <citation type="submission" date="2020-11" db="EMBL/GenBank/DDBJ databases">
        <authorList>
            <consortium name="DOE Joint Genome Institute"/>
            <person name="Ahrendt S."/>
            <person name="Riley R."/>
            <person name="Andreopoulos W."/>
            <person name="Labutti K."/>
            <person name="Pangilinan J."/>
            <person name="Ruiz-Duenas F.J."/>
            <person name="Barrasa J.M."/>
            <person name="Sanchez-Garcia M."/>
            <person name="Camarero S."/>
            <person name="Miyauchi S."/>
            <person name="Serrano A."/>
            <person name="Linde D."/>
            <person name="Babiker R."/>
            <person name="Drula E."/>
            <person name="Ayuso-Fernandez I."/>
            <person name="Pacheco R."/>
            <person name="Padilla G."/>
            <person name="Ferreira P."/>
            <person name="Barriuso J."/>
            <person name="Kellner H."/>
            <person name="Castanera R."/>
            <person name="Alfaro M."/>
            <person name="Ramirez L."/>
            <person name="Pisabarro A.G."/>
            <person name="Kuo A."/>
            <person name="Tritt A."/>
            <person name="Lipzen A."/>
            <person name="He G."/>
            <person name="Yan M."/>
            <person name="Ng V."/>
            <person name="Cullen D."/>
            <person name="Martin F."/>
            <person name="Rosso M.-N."/>
            <person name="Henrissat B."/>
            <person name="Hibbett D."/>
            <person name="Martinez A.T."/>
            <person name="Grigoriev I.V."/>
        </authorList>
    </citation>
    <scope>NUCLEOTIDE SEQUENCE</scope>
    <source>
        <strain evidence="4">CBS 247.69</strain>
    </source>
</reference>
<protein>
    <recommendedName>
        <fullName evidence="3">Ras-binding domain-containing protein</fullName>
    </recommendedName>
</protein>
<evidence type="ECO:0000313" key="4">
    <source>
        <dbReference type="EMBL" id="KAF9456229.1"/>
    </source>
</evidence>
<evidence type="ECO:0000259" key="3">
    <source>
        <dbReference type="Pfam" id="PF14847"/>
    </source>
</evidence>
<evidence type="ECO:0000313" key="5">
    <source>
        <dbReference type="Proteomes" id="UP000807353"/>
    </source>
</evidence>
<dbReference type="AlphaFoldDB" id="A0A9P5XSL1"/>
<gene>
    <name evidence="4" type="ORF">BDZ94DRAFT_1276223</name>
</gene>
<dbReference type="OrthoDB" id="339325at2759"/>
<dbReference type="GO" id="GO:0016301">
    <property type="term" value="F:kinase activity"/>
    <property type="evidence" value="ECO:0007669"/>
    <property type="project" value="UniProtKB-KW"/>
</dbReference>
<keyword evidence="2" id="KW-0418">Kinase</keyword>